<comment type="caution">
    <text evidence="9">The sequence shown here is derived from an EMBL/GenBank/DDBJ whole genome shotgun (WGS) entry which is preliminary data.</text>
</comment>
<dbReference type="Gene3D" id="3.40.50.300">
    <property type="entry name" value="P-loop containing nucleotide triphosphate hydrolases"/>
    <property type="match status" value="1"/>
</dbReference>
<evidence type="ECO:0000256" key="4">
    <source>
        <dbReference type="ARBA" id="ARBA00022475"/>
    </source>
</evidence>
<dbReference type="InterPro" id="IPR017871">
    <property type="entry name" value="ABC_transporter-like_CS"/>
</dbReference>
<sequence>MNTPLLSAKDLTVQFRTPKGPITAVNGIDLTLERGEVLGIIGESGSGKSVTMRALLRILPEAKTEIAGDLKLDGKDVLSLKGHDLAAYRGGDVSMVFQEPATALDPVFTIGTQISETVRRHRKVSRKDAQARALEMLELVRIPSPASRLGNYPHEMSGGMRQRAMIALALAAGPKLLLADEPTTALDATVQIQVILLLRELQREMGMATIFVTHDVGVAAEISDRIAVMYAGRIVETGTAAEVLKNPKHPYTQGLLSSTVQGAVPGTPIKAIPGMPPDLAQMPPGCAFAPRCPLATSACQAAVPDLRAQGGERRVACVRLEEIA</sequence>
<keyword evidence="5" id="KW-0547">Nucleotide-binding</keyword>
<gene>
    <name evidence="9" type="ORF">B30_17390</name>
</gene>
<dbReference type="InterPro" id="IPR003439">
    <property type="entry name" value="ABC_transporter-like_ATP-bd"/>
</dbReference>
<dbReference type="PANTHER" id="PTHR43297:SF2">
    <property type="entry name" value="DIPEPTIDE TRANSPORT ATP-BINDING PROTEIN DPPD"/>
    <property type="match status" value="1"/>
</dbReference>
<evidence type="ECO:0000256" key="7">
    <source>
        <dbReference type="ARBA" id="ARBA00023136"/>
    </source>
</evidence>
<evidence type="ECO:0000259" key="8">
    <source>
        <dbReference type="PROSITE" id="PS50893"/>
    </source>
</evidence>
<evidence type="ECO:0000256" key="3">
    <source>
        <dbReference type="ARBA" id="ARBA00022448"/>
    </source>
</evidence>
<evidence type="ECO:0000256" key="6">
    <source>
        <dbReference type="ARBA" id="ARBA00022840"/>
    </source>
</evidence>
<evidence type="ECO:0000313" key="9">
    <source>
        <dbReference type="EMBL" id="EKE68815.1"/>
    </source>
</evidence>
<dbReference type="InterPro" id="IPR027417">
    <property type="entry name" value="P-loop_NTPase"/>
</dbReference>
<dbReference type="Proteomes" id="UP000006762">
    <property type="component" value="Unassembled WGS sequence"/>
</dbReference>
<keyword evidence="6" id="KW-0067">ATP-binding</keyword>
<evidence type="ECO:0000256" key="2">
    <source>
        <dbReference type="ARBA" id="ARBA00005417"/>
    </source>
</evidence>
<dbReference type="PATRIC" id="fig|1208323.3.peg.3600"/>
<dbReference type="Pfam" id="PF08352">
    <property type="entry name" value="oligo_HPY"/>
    <property type="match status" value="1"/>
</dbReference>
<organism evidence="9 10">
    <name type="scientific">Celeribacter baekdonensis B30</name>
    <dbReference type="NCBI Taxonomy" id="1208323"/>
    <lineage>
        <taxon>Bacteria</taxon>
        <taxon>Pseudomonadati</taxon>
        <taxon>Pseudomonadota</taxon>
        <taxon>Alphaproteobacteria</taxon>
        <taxon>Rhodobacterales</taxon>
        <taxon>Roseobacteraceae</taxon>
        <taxon>Celeribacter</taxon>
    </lineage>
</organism>
<evidence type="ECO:0000313" key="10">
    <source>
        <dbReference type="Proteomes" id="UP000006762"/>
    </source>
</evidence>
<comment type="similarity">
    <text evidence="2">Belongs to the ABC transporter superfamily.</text>
</comment>
<feature type="domain" description="ABC transporter" evidence="8">
    <location>
        <begin position="6"/>
        <end position="256"/>
    </location>
</feature>
<evidence type="ECO:0000256" key="1">
    <source>
        <dbReference type="ARBA" id="ARBA00004417"/>
    </source>
</evidence>
<dbReference type="CDD" id="cd03257">
    <property type="entry name" value="ABC_NikE_OppD_transporters"/>
    <property type="match status" value="1"/>
</dbReference>
<dbReference type="SUPFAM" id="SSF52540">
    <property type="entry name" value="P-loop containing nucleoside triphosphate hydrolases"/>
    <property type="match status" value="1"/>
</dbReference>
<dbReference type="EMBL" id="AMRK01000012">
    <property type="protein sequence ID" value="EKE68815.1"/>
    <property type="molecule type" value="Genomic_DNA"/>
</dbReference>
<dbReference type="NCBIfam" id="TIGR01727">
    <property type="entry name" value="oligo_HPY"/>
    <property type="match status" value="1"/>
</dbReference>
<comment type="subcellular location">
    <subcellularLocation>
        <location evidence="1">Cell inner membrane</location>
        <topology evidence="1">Peripheral membrane protein</topology>
    </subcellularLocation>
</comment>
<dbReference type="OrthoDB" id="9802264at2"/>
<reference evidence="9 10" key="1">
    <citation type="submission" date="2012-09" db="EMBL/GenBank/DDBJ databases">
        <title>Celeribacter baekdonensis B30 Genome Sequencing.</title>
        <authorList>
            <person name="Wang W."/>
        </authorList>
    </citation>
    <scope>NUCLEOTIDE SEQUENCE [LARGE SCALE GENOMIC DNA]</scope>
    <source>
        <strain evidence="9 10">B30</strain>
    </source>
</reference>
<dbReference type="PROSITE" id="PS50893">
    <property type="entry name" value="ABC_TRANSPORTER_2"/>
    <property type="match status" value="1"/>
</dbReference>
<keyword evidence="10" id="KW-1185">Reference proteome</keyword>
<dbReference type="GO" id="GO:0055085">
    <property type="term" value="P:transmembrane transport"/>
    <property type="evidence" value="ECO:0007669"/>
    <property type="project" value="UniProtKB-ARBA"/>
</dbReference>
<proteinExistence type="inferred from homology"/>
<evidence type="ECO:0000256" key="5">
    <source>
        <dbReference type="ARBA" id="ARBA00022741"/>
    </source>
</evidence>
<keyword evidence="7" id="KW-0472">Membrane</keyword>
<dbReference type="PROSITE" id="PS00211">
    <property type="entry name" value="ABC_TRANSPORTER_1"/>
    <property type="match status" value="1"/>
</dbReference>
<dbReference type="STRING" id="1208323.B30_17390"/>
<dbReference type="eggNOG" id="COG0444">
    <property type="taxonomic scope" value="Bacteria"/>
</dbReference>
<dbReference type="AlphaFoldDB" id="K2JUD9"/>
<keyword evidence="4" id="KW-1003">Cell membrane</keyword>
<dbReference type="GO" id="GO:0016887">
    <property type="term" value="F:ATP hydrolysis activity"/>
    <property type="evidence" value="ECO:0007669"/>
    <property type="project" value="InterPro"/>
</dbReference>
<accession>K2JUD9</accession>
<dbReference type="RefSeq" id="WP_009573477.1">
    <property type="nucleotide sequence ID" value="NZ_AMRK01000012.1"/>
</dbReference>
<dbReference type="GO" id="GO:0005524">
    <property type="term" value="F:ATP binding"/>
    <property type="evidence" value="ECO:0007669"/>
    <property type="project" value="UniProtKB-KW"/>
</dbReference>
<dbReference type="FunFam" id="3.40.50.300:FF:000016">
    <property type="entry name" value="Oligopeptide ABC transporter ATP-binding component"/>
    <property type="match status" value="1"/>
</dbReference>
<dbReference type="GO" id="GO:0005886">
    <property type="term" value="C:plasma membrane"/>
    <property type="evidence" value="ECO:0007669"/>
    <property type="project" value="UniProtKB-SubCell"/>
</dbReference>
<name>K2JUD9_9RHOB</name>
<dbReference type="Pfam" id="PF00005">
    <property type="entry name" value="ABC_tran"/>
    <property type="match status" value="1"/>
</dbReference>
<dbReference type="InterPro" id="IPR013563">
    <property type="entry name" value="Oligopep_ABC_C"/>
</dbReference>
<keyword evidence="3" id="KW-0813">Transport</keyword>
<protein>
    <submittedName>
        <fullName evidence="9">Oligopeptide/dipeptide ABC transporter, ATPase subunit</fullName>
    </submittedName>
</protein>
<dbReference type="InterPro" id="IPR003593">
    <property type="entry name" value="AAA+_ATPase"/>
</dbReference>
<dbReference type="InterPro" id="IPR050388">
    <property type="entry name" value="ABC_Ni/Peptide_Import"/>
</dbReference>
<dbReference type="GO" id="GO:0015833">
    <property type="term" value="P:peptide transport"/>
    <property type="evidence" value="ECO:0007669"/>
    <property type="project" value="InterPro"/>
</dbReference>
<dbReference type="PANTHER" id="PTHR43297">
    <property type="entry name" value="OLIGOPEPTIDE TRANSPORT ATP-BINDING PROTEIN APPD"/>
    <property type="match status" value="1"/>
</dbReference>
<dbReference type="SMART" id="SM00382">
    <property type="entry name" value="AAA"/>
    <property type="match status" value="1"/>
</dbReference>